<keyword evidence="3" id="KW-1185">Reference proteome</keyword>
<accession>A0A2H3P4L4</accession>
<protein>
    <submittedName>
        <fullName evidence="2">Uncharacterized protein</fullName>
    </submittedName>
</protein>
<sequence length="69" mass="7688">MTNEIQSQCTACAHLNRTADSQTCEAFPEGIPEEILTNQHDHHRPYPGDQSVRFELAPIPEAKREAVAS</sequence>
<dbReference type="RefSeq" id="WP_098063109.1">
    <property type="nucleotide sequence ID" value="NZ_PDEP01000014.1"/>
</dbReference>
<comment type="caution">
    <text evidence="2">The sequence shown here is derived from an EMBL/GenBank/DDBJ whole genome shotgun (WGS) entry which is preliminary data.</text>
</comment>
<evidence type="ECO:0000256" key="1">
    <source>
        <dbReference type="SAM" id="MobiDB-lite"/>
    </source>
</evidence>
<feature type="region of interest" description="Disordered" evidence="1">
    <location>
        <begin position="39"/>
        <end position="69"/>
    </location>
</feature>
<dbReference type="OrthoDB" id="1495537at2"/>
<name>A0A2H3P4L4_9BACT</name>
<proteinExistence type="predicted"/>
<reference evidence="2 3" key="1">
    <citation type="submission" date="2017-10" db="EMBL/GenBank/DDBJ databases">
        <title>Draft genome of Longimonas halophila.</title>
        <authorList>
            <person name="Goh K.M."/>
            <person name="Shamsir M.S."/>
            <person name="Lim S.W."/>
        </authorList>
    </citation>
    <scope>NUCLEOTIDE SEQUENCE [LARGE SCALE GENOMIC DNA]</scope>
    <source>
        <strain evidence="2 3">KCTC 42399</strain>
    </source>
</reference>
<dbReference type="Proteomes" id="UP000221024">
    <property type="component" value="Unassembled WGS sequence"/>
</dbReference>
<dbReference type="AlphaFoldDB" id="A0A2H3P4L4"/>
<dbReference type="EMBL" id="PDEP01000014">
    <property type="protein sequence ID" value="PEN05461.1"/>
    <property type="molecule type" value="Genomic_DNA"/>
</dbReference>
<gene>
    <name evidence="2" type="ORF">CRI93_13185</name>
</gene>
<evidence type="ECO:0000313" key="3">
    <source>
        <dbReference type="Proteomes" id="UP000221024"/>
    </source>
</evidence>
<organism evidence="2 3">
    <name type="scientific">Longimonas halophila</name>
    <dbReference type="NCBI Taxonomy" id="1469170"/>
    <lineage>
        <taxon>Bacteria</taxon>
        <taxon>Pseudomonadati</taxon>
        <taxon>Rhodothermota</taxon>
        <taxon>Rhodothermia</taxon>
        <taxon>Rhodothermales</taxon>
        <taxon>Salisaetaceae</taxon>
        <taxon>Longimonas</taxon>
    </lineage>
</organism>
<evidence type="ECO:0000313" key="2">
    <source>
        <dbReference type="EMBL" id="PEN05461.1"/>
    </source>
</evidence>